<keyword evidence="1" id="KW-0456">Lyase</keyword>
<dbReference type="EMBL" id="JAUOTP010000005">
    <property type="protein sequence ID" value="MDO6415321.1"/>
    <property type="molecule type" value="Genomic_DNA"/>
</dbReference>
<gene>
    <name evidence="3" type="ORF">Q4F19_13085</name>
</gene>
<dbReference type="PANTHER" id="PTHR21240">
    <property type="entry name" value="2-AMINO-3-CARBOXYLMUCONATE-6-SEMIALDEHYDE DECARBOXYLASE"/>
    <property type="match status" value="1"/>
</dbReference>
<evidence type="ECO:0000259" key="2">
    <source>
        <dbReference type="Pfam" id="PF04909"/>
    </source>
</evidence>
<dbReference type="Proteomes" id="UP001169764">
    <property type="component" value="Unassembled WGS sequence"/>
</dbReference>
<name>A0ABT8YAG2_9SPHN</name>
<sequence>MTGSLQCSKQVCAAGESSRGNSGQPMLSNDVTFFAGVAMSSIVTSCRSPLPVSFKSRGRHMVIDIHCHLGIPEADAIVQARYPGPPPGINDFASARTLEVNRTQFEAIGRTLNTIDTRLADMDRLGIDVQALSPNPGQYYYHTDAETGREAARAVNDGMAAAVAQHPDRLIAMGTVPLQNIEMAVEEMRRCVKELDLRGIEISSNVGGLDYDAAEFRPFFAAAEELSILLFIHPLGFTHAQRMSDYYFNNLIGNPVESTLAIGHLIFGGVLDRFPGLKICVAHGGGYMPGYWGRMDHGWRARSDCAERCQNLPSSYLRKLWLDTLVFDQDQLESLVRTHGADRLCLGSDYPFDMAEPDPVGFHGRLSERDQALILGLNAADLLGLTRLHGATATAS</sequence>
<accession>A0ABT8YAG2</accession>
<dbReference type="Gene3D" id="3.20.20.140">
    <property type="entry name" value="Metal-dependent hydrolases"/>
    <property type="match status" value="1"/>
</dbReference>
<evidence type="ECO:0000313" key="4">
    <source>
        <dbReference type="Proteomes" id="UP001169764"/>
    </source>
</evidence>
<comment type="caution">
    <text evidence="3">The sequence shown here is derived from an EMBL/GenBank/DDBJ whole genome shotgun (WGS) entry which is preliminary data.</text>
</comment>
<dbReference type="InterPro" id="IPR006680">
    <property type="entry name" value="Amidohydro-rel"/>
</dbReference>
<dbReference type="Pfam" id="PF04909">
    <property type="entry name" value="Amidohydro_2"/>
    <property type="match status" value="1"/>
</dbReference>
<dbReference type="InterPro" id="IPR032466">
    <property type="entry name" value="Metal_Hydrolase"/>
</dbReference>
<organism evidence="3 4">
    <name type="scientific">Sphingomonas natans</name>
    <dbReference type="NCBI Taxonomy" id="3063330"/>
    <lineage>
        <taxon>Bacteria</taxon>
        <taxon>Pseudomonadati</taxon>
        <taxon>Pseudomonadota</taxon>
        <taxon>Alphaproteobacteria</taxon>
        <taxon>Sphingomonadales</taxon>
        <taxon>Sphingomonadaceae</taxon>
        <taxon>Sphingomonas</taxon>
    </lineage>
</organism>
<dbReference type="SUPFAM" id="SSF51556">
    <property type="entry name" value="Metallo-dependent hydrolases"/>
    <property type="match status" value="1"/>
</dbReference>
<evidence type="ECO:0000256" key="1">
    <source>
        <dbReference type="ARBA" id="ARBA00023239"/>
    </source>
</evidence>
<dbReference type="PANTHER" id="PTHR21240:SF28">
    <property type="entry name" value="ISO-OROTATE DECARBOXYLASE (EUROFUNG)"/>
    <property type="match status" value="1"/>
</dbReference>
<dbReference type="InterPro" id="IPR032465">
    <property type="entry name" value="ACMSD"/>
</dbReference>
<keyword evidence="4" id="KW-1185">Reference proteome</keyword>
<reference evidence="3" key="1">
    <citation type="submission" date="2023-07" db="EMBL/GenBank/DDBJ databases">
        <authorList>
            <person name="Kim M."/>
        </authorList>
    </citation>
    <scope>NUCLEOTIDE SEQUENCE</scope>
    <source>
        <strain evidence="3">BIUV-7</strain>
    </source>
</reference>
<feature type="domain" description="Amidohydrolase-related" evidence="2">
    <location>
        <begin position="63"/>
        <end position="385"/>
    </location>
</feature>
<proteinExistence type="predicted"/>
<protein>
    <submittedName>
        <fullName evidence="3">Amidohydrolase family protein</fullName>
    </submittedName>
</protein>
<evidence type="ECO:0000313" key="3">
    <source>
        <dbReference type="EMBL" id="MDO6415321.1"/>
    </source>
</evidence>